<organism evidence="1 2">
    <name type="scientific">Rickettsia rickettsii (strain Iowa)</name>
    <dbReference type="NCBI Taxonomy" id="452659"/>
    <lineage>
        <taxon>Bacteria</taxon>
        <taxon>Pseudomonadati</taxon>
        <taxon>Pseudomonadota</taxon>
        <taxon>Alphaproteobacteria</taxon>
        <taxon>Rickettsiales</taxon>
        <taxon>Rickettsiaceae</taxon>
        <taxon>Rickettsieae</taxon>
        <taxon>Rickettsia</taxon>
        <taxon>spotted fever group</taxon>
    </lineage>
</organism>
<protein>
    <submittedName>
        <fullName evidence="1">Uncharacterized protein</fullName>
    </submittedName>
</protein>
<dbReference type="KEGG" id="rrj:RrIowa_1262"/>
<dbReference type="AlphaFoldDB" id="B0BUV7"/>
<dbReference type="GeneID" id="79937715"/>
<evidence type="ECO:0000313" key="1">
    <source>
        <dbReference type="EMBL" id="ABY73017.1"/>
    </source>
</evidence>
<dbReference type="EMBL" id="CP000766">
    <property type="protein sequence ID" value="ABY73017.1"/>
    <property type="molecule type" value="Genomic_DNA"/>
</dbReference>
<accession>B0BUV7</accession>
<sequence length="113" mass="12530">MFLQKFYYNDAARLTVAIVPLIMFESIKDLKFLSLATLIDVLTTVISDFNVGKAISSAGKNIAEKTATTLTWLNKVTSGTNDDTVIDIDITEEVPCLEVLWTLLIDLLLCSKK</sequence>
<gene>
    <name evidence="1" type="ordered locus">RrIowa_1262</name>
</gene>
<reference evidence="1 2" key="2">
    <citation type="journal article" date="2015" name="Infect. Immun.">
        <title>Comparative genome sequencing of Rickettsia rickettsii strains that differ in virulence.</title>
        <authorList>
            <person name="Clark T.R."/>
            <person name="Noriea N.F."/>
            <person name="Bublitz D.C."/>
            <person name="Ellison D.W."/>
            <person name="Martens C."/>
            <person name="Lutter E.I."/>
            <person name="Hackstadt T."/>
        </authorList>
    </citation>
    <scope>NUCLEOTIDE SEQUENCE [LARGE SCALE GENOMIC DNA]</scope>
    <source>
        <strain evidence="1 2">Iowa</strain>
    </source>
</reference>
<reference evidence="1 2" key="1">
    <citation type="journal article" date="2008" name="Infect. Immun.">
        <title>Genomic comparison of virulent Rickettsia rickettsii Sheila Smith and avirulent Rickettsia rickettsii Iowa.</title>
        <authorList>
            <person name="Ellison D.W."/>
            <person name="Clark T.R."/>
            <person name="Sturdevant D.E."/>
            <person name="Virtaneva K."/>
            <person name="Porcella S.F."/>
            <person name="Hackstadt T."/>
        </authorList>
    </citation>
    <scope>NUCLEOTIDE SEQUENCE [LARGE SCALE GENOMIC DNA]</scope>
    <source>
        <strain evidence="1 2">Iowa</strain>
    </source>
</reference>
<dbReference type="Proteomes" id="UP000000796">
    <property type="component" value="Chromosome"/>
</dbReference>
<evidence type="ECO:0000313" key="2">
    <source>
        <dbReference type="Proteomes" id="UP000000796"/>
    </source>
</evidence>
<dbReference type="RefSeq" id="WP_012262553.1">
    <property type="nucleotide sequence ID" value="NC_010263.3"/>
</dbReference>
<keyword evidence="2" id="KW-1185">Reference proteome</keyword>
<name>B0BUV7_RICRO</name>
<dbReference type="HOGENOM" id="CLU_171102_0_0_5"/>
<proteinExistence type="predicted"/>